<dbReference type="InterPro" id="IPR041118">
    <property type="entry name" value="Rx_N"/>
</dbReference>
<evidence type="ECO:0000259" key="9">
    <source>
        <dbReference type="Pfam" id="PF23559"/>
    </source>
</evidence>
<dbReference type="GO" id="GO:0042742">
    <property type="term" value="P:defense response to bacterium"/>
    <property type="evidence" value="ECO:0007669"/>
    <property type="project" value="UniProtKB-ARBA"/>
</dbReference>
<evidence type="ECO:0000256" key="1">
    <source>
        <dbReference type="ARBA" id="ARBA00008894"/>
    </source>
</evidence>
<evidence type="ECO:0000313" key="11">
    <source>
        <dbReference type="EMBL" id="WVZ53739.1"/>
    </source>
</evidence>
<dbReference type="GO" id="GO:0009626">
    <property type="term" value="P:plant-type hypersensitive response"/>
    <property type="evidence" value="ECO:0007669"/>
    <property type="project" value="UniProtKB-ARBA"/>
</dbReference>
<dbReference type="GO" id="GO:0043531">
    <property type="term" value="F:ADP binding"/>
    <property type="evidence" value="ECO:0007669"/>
    <property type="project" value="InterPro"/>
</dbReference>
<dbReference type="InterPro" id="IPR038005">
    <property type="entry name" value="RX-like_CC"/>
</dbReference>
<keyword evidence="12" id="KW-1185">Reference proteome</keyword>
<keyword evidence="2" id="KW-0433">Leucine-rich repeat</keyword>
<dbReference type="Proteomes" id="UP001341281">
    <property type="component" value="Chromosome 01"/>
</dbReference>
<dbReference type="Gene3D" id="1.20.5.4130">
    <property type="match status" value="1"/>
</dbReference>
<evidence type="ECO:0000259" key="7">
    <source>
        <dbReference type="Pfam" id="PF00931"/>
    </source>
</evidence>
<dbReference type="GO" id="GO:0002758">
    <property type="term" value="P:innate immune response-activating signaling pathway"/>
    <property type="evidence" value="ECO:0007669"/>
    <property type="project" value="UniProtKB-ARBA"/>
</dbReference>
<dbReference type="Pfam" id="PF23598">
    <property type="entry name" value="LRR_14"/>
    <property type="match status" value="1"/>
</dbReference>
<dbReference type="SUPFAM" id="SSF52540">
    <property type="entry name" value="P-loop containing nucleoside triphosphate hydrolases"/>
    <property type="match status" value="1"/>
</dbReference>
<keyword evidence="5" id="KW-0611">Plant defense</keyword>
<evidence type="ECO:0000256" key="3">
    <source>
        <dbReference type="ARBA" id="ARBA00022737"/>
    </source>
</evidence>
<dbReference type="Pfam" id="PF00931">
    <property type="entry name" value="NB-ARC"/>
    <property type="match status" value="1"/>
</dbReference>
<dbReference type="AlphaFoldDB" id="A0AAQ3PQF8"/>
<keyword evidence="4" id="KW-0547">Nucleotide-binding</keyword>
<evidence type="ECO:0000256" key="4">
    <source>
        <dbReference type="ARBA" id="ARBA00022741"/>
    </source>
</evidence>
<dbReference type="InterPro" id="IPR036388">
    <property type="entry name" value="WH-like_DNA-bd_sf"/>
</dbReference>
<dbReference type="InterPro" id="IPR058922">
    <property type="entry name" value="WHD_DRP"/>
</dbReference>
<dbReference type="Gene3D" id="3.40.50.300">
    <property type="entry name" value="P-loop containing nucleotide triphosphate hydrolases"/>
    <property type="match status" value="1"/>
</dbReference>
<feature type="domain" description="Disease resistance R13L4/SHOC-2-like LRR" evidence="10">
    <location>
        <begin position="546"/>
        <end position="872"/>
    </location>
</feature>
<dbReference type="PANTHER" id="PTHR23155">
    <property type="entry name" value="DISEASE RESISTANCE PROTEIN RP"/>
    <property type="match status" value="1"/>
</dbReference>
<accession>A0AAQ3PQF8</accession>
<evidence type="ECO:0000256" key="2">
    <source>
        <dbReference type="ARBA" id="ARBA00022614"/>
    </source>
</evidence>
<evidence type="ECO:0000259" key="8">
    <source>
        <dbReference type="Pfam" id="PF18052"/>
    </source>
</evidence>
<evidence type="ECO:0000256" key="6">
    <source>
        <dbReference type="ARBA" id="ARBA00023054"/>
    </source>
</evidence>
<evidence type="ECO:0000256" key="5">
    <source>
        <dbReference type="ARBA" id="ARBA00022821"/>
    </source>
</evidence>
<keyword evidence="6" id="KW-0175">Coiled coil</keyword>
<dbReference type="Gene3D" id="1.10.8.430">
    <property type="entry name" value="Helical domain of apoptotic protease-activating factors"/>
    <property type="match status" value="1"/>
</dbReference>
<keyword evidence="3" id="KW-0677">Repeat</keyword>
<dbReference type="InterPro" id="IPR042197">
    <property type="entry name" value="Apaf_helical"/>
</dbReference>
<gene>
    <name evidence="11" type="ORF">U9M48_004641</name>
</gene>
<dbReference type="InterPro" id="IPR055414">
    <property type="entry name" value="LRR_R13L4/SHOC2-like"/>
</dbReference>
<dbReference type="PRINTS" id="PR00364">
    <property type="entry name" value="DISEASERSIST"/>
</dbReference>
<dbReference type="SUPFAM" id="SSF52058">
    <property type="entry name" value="L domain-like"/>
    <property type="match status" value="1"/>
</dbReference>
<reference evidence="11 12" key="1">
    <citation type="submission" date="2024-02" db="EMBL/GenBank/DDBJ databases">
        <title>High-quality chromosome-scale genome assembly of Pensacola bahiagrass (Paspalum notatum Flugge var. saurae).</title>
        <authorList>
            <person name="Vega J.M."/>
            <person name="Podio M."/>
            <person name="Orjuela J."/>
            <person name="Siena L.A."/>
            <person name="Pessino S.C."/>
            <person name="Combes M.C."/>
            <person name="Mariac C."/>
            <person name="Albertini E."/>
            <person name="Pupilli F."/>
            <person name="Ortiz J.P.A."/>
            <person name="Leblanc O."/>
        </authorList>
    </citation>
    <scope>NUCLEOTIDE SEQUENCE [LARGE SCALE GENOMIC DNA]</scope>
    <source>
        <strain evidence="11">R1</strain>
        <tissue evidence="11">Leaf</tissue>
    </source>
</reference>
<comment type="similarity">
    <text evidence="1">Belongs to the disease resistance NB-LRR family.</text>
</comment>
<feature type="domain" description="NB-ARC" evidence="7">
    <location>
        <begin position="190"/>
        <end position="344"/>
    </location>
</feature>
<name>A0AAQ3PQF8_PASNO</name>
<dbReference type="Gene3D" id="1.10.10.10">
    <property type="entry name" value="Winged helix-like DNA-binding domain superfamily/Winged helix DNA-binding domain"/>
    <property type="match status" value="1"/>
</dbReference>
<dbReference type="Gene3D" id="3.80.10.10">
    <property type="entry name" value="Ribonuclease Inhibitor"/>
    <property type="match status" value="1"/>
</dbReference>
<evidence type="ECO:0000259" key="10">
    <source>
        <dbReference type="Pfam" id="PF23598"/>
    </source>
</evidence>
<feature type="domain" description="Disease resistance N-terminal" evidence="8">
    <location>
        <begin position="5"/>
        <end position="106"/>
    </location>
</feature>
<dbReference type="Pfam" id="PF18052">
    <property type="entry name" value="Rx_N"/>
    <property type="match status" value="1"/>
</dbReference>
<proteinExistence type="inferred from homology"/>
<organism evidence="11 12">
    <name type="scientific">Paspalum notatum var. saurae</name>
    <dbReference type="NCBI Taxonomy" id="547442"/>
    <lineage>
        <taxon>Eukaryota</taxon>
        <taxon>Viridiplantae</taxon>
        <taxon>Streptophyta</taxon>
        <taxon>Embryophyta</taxon>
        <taxon>Tracheophyta</taxon>
        <taxon>Spermatophyta</taxon>
        <taxon>Magnoliopsida</taxon>
        <taxon>Liliopsida</taxon>
        <taxon>Poales</taxon>
        <taxon>Poaceae</taxon>
        <taxon>PACMAD clade</taxon>
        <taxon>Panicoideae</taxon>
        <taxon>Andropogonodae</taxon>
        <taxon>Paspaleae</taxon>
        <taxon>Paspalinae</taxon>
        <taxon>Paspalum</taxon>
    </lineage>
</organism>
<evidence type="ECO:0000313" key="12">
    <source>
        <dbReference type="Proteomes" id="UP001341281"/>
    </source>
</evidence>
<dbReference type="PANTHER" id="PTHR23155:SF931">
    <property type="entry name" value="OS01G0547000 PROTEIN"/>
    <property type="match status" value="1"/>
</dbReference>
<dbReference type="FunFam" id="3.40.50.300:FF:001091">
    <property type="entry name" value="Probable disease resistance protein At1g61300"/>
    <property type="match status" value="1"/>
</dbReference>
<dbReference type="InterPro" id="IPR044974">
    <property type="entry name" value="Disease_R_plants"/>
</dbReference>
<dbReference type="Pfam" id="PF23559">
    <property type="entry name" value="WHD_DRP"/>
    <property type="match status" value="1"/>
</dbReference>
<dbReference type="InterPro" id="IPR027417">
    <property type="entry name" value="P-loop_NTPase"/>
</dbReference>
<protein>
    <submittedName>
        <fullName evidence="11">Uncharacterized protein</fullName>
    </submittedName>
</protein>
<dbReference type="FunFam" id="1.10.10.10:FF:000322">
    <property type="entry name" value="Probable disease resistance protein At1g63360"/>
    <property type="match status" value="1"/>
</dbReference>
<dbReference type="InterPro" id="IPR002182">
    <property type="entry name" value="NB-ARC"/>
</dbReference>
<dbReference type="InterPro" id="IPR032675">
    <property type="entry name" value="LRR_dom_sf"/>
</dbReference>
<sequence length="921" mass="104348">MAEAAVGVLISKLGVVLAKEAATYGASLLCKEASALKGLYDEIRKAEGELEMMKAYLHDSEKFKDTNETTSIFVKKVRDLAFRIEDIVDEFMYELEANKHGGFASKMKKKIKHVKIWRRLAHELRDINAEVENAAKRRDHYAIQGMSRYNEGSDHQERYTNQTLCFARDEDLVGIKDNADKLTQWQIGDLEERNHKIATVWGMGGSGKTTLVDYVYKIVKGKFDIAAWVTVSKTYNVKDLLKKIAREVGISVDDRNMEMRNLVEAIQNHLESKSYILILDDVWEKELWINIMDVFPTNCVGRFILTSRKYEVASLATSGCIIEMEPLSENHSRELFCNVAFRYNDNKRCPAELYDLAEKFLQKCEGLPIAIACIGRLLSCKTPAYFAWKSVYEELESRSAKNVIPGADIIIKVSLEDLPYELRNCFLHCAIYPEDYKMKRRRIISHWVAAGFIEEKEQKTLEEVAESYLNEIVNRSLLQVVKKNEFGRLKCCRMHDVVRRIALNKAKEECFGNVYEGSKTFSIDGTRRLSILSDNLVSLSQSGASHLRAIHAFTSDVNIDFLRTIIVSAKLLSTLDLQGVRIKTLPNEIFSLFNLRFLGLRNTGVEVLPEAVGKLRNLEVFDAIGTGLLTLPKEVAKLKKLRSLYACTRIVGVNKAHLVGINMPRGIRNMTGLHALYSVKASLETLCDVAALTELRTFGVCHVTSEHSLNLCGAVRNMSSLVHLSVIAANENEVLPFEALSLPASLSKLEIEGQLEKQDVPKILSSWSHLNNLTRLRLAFSKLDEDSFSSLMVLRGLCFLQLGKAYDGKKLHFSALSFPRLRTLAIRGAPLLNEVKIEEGALQSLVSLVFSDCPELNRLPHGIEYLASLEELYLLETALELIEKLRLERKASECNEEFMKISHIKKIIVRFNEKNIWEKIS</sequence>
<feature type="domain" description="Disease resistance protein winged helix" evidence="9">
    <location>
        <begin position="431"/>
        <end position="501"/>
    </location>
</feature>
<dbReference type="EMBL" id="CP144745">
    <property type="protein sequence ID" value="WVZ53739.1"/>
    <property type="molecule type" value="Genomic_DNA"/>
</dbReference>
<dbReference type="CDD" id="cd14798">
    <property type="entry name" value="RX-CC_like"/>
    <property type="match status" value="1"/>
</dbReference>